<evidence type="ECO:0000313" key="3">
    <source>
        <dbReference type="Proteomes" id="UP000663444"/>
    </source>
</evidence>
<dbReference type="SUPFAM" id="SSF53850">
    <property type="entry name" value="Periplasmic binding protein-like II"/>
    <property type="match status" value="1"/>
</dbReference>
<gene>
    <name evidence="2" type="ORF">IWH25_11580</name>
</gene>
<dbReference type="KEGG" id="ares:IWH25_11580"/>
<dbReference type="EMBL" id="CP064781">
    <property type="protein sequence ID" value="QRJ62425.1"/>
    <property type="molecule type" value="Genomic_DNA"/>
</dbReference>
<reference evidence="2" key="1">
    <citation type="submission" date="2020-11" db="EMBL/GenBank/DDBJ databases">
        <title>Azospira restricta DSM 18626 genome sequence.</title>
        <authorList>
            <person name="Moe W.M."/>
        </authorList>
    </citation>
    <scope>NUCLEOTIDE SEQUENCE</scope>
    <source>
        <strain evidence="2">DSM 18626</strain>
    </source>
</reference>
<accession>A0A974SM90</accession>
<feature type="signal peptide" evidence="1">
    <location>
        <begin position="1"/>
        <end position="25"/>
    </location>
</feature>
<evidence type="ECO:0000313" key="2">
    <source>
        <dbReference type="EMBL" id="QRJ62425.1"/>
    </source>
</evidence>
<dbReference type="AlphaFoldDB" id="A0A974SM90"/>
<name>A0A974SM90_9RHOO</name>
<keyword evidence="3" id="KW-1185">Reference proteome</keyword>
<keyword evidence="1" id="KW-0732">Signal</keyword>
<sequence length="134" mass="14145">MTMRNAKLARSAVLGLILAPLAAIADGYVIAHSSVNVAPGDVREIYVGNMQFAGSVKLVPVDNGAVQGDFLSKVIKTDPDRYATIWAKKGFRDGLNPPPVKSGDAEVMDFVKRTPGAIGYVSTNPGGANIIVKY</sequence>
<evidence type="ECO:0000256" key="1">
    <source>
        <dbReference type="SAM" id="SignalP"/>
    </source>
</evidence>
<protein>
    <submittedName>
        <fullName evidence="2">Phosphate ABC transporter substrate-binding protein</fullName>
    </submittedName>
</protein>
<organism evidence="2 3">
    <name type="scientific">Azospira restricta</name>
    <dbReference type="NCBI Taxonomy" id="404405"/>
    <lineage>
        <taxon>Bacteria</taxon>
        <taxon>Pseudomonadati</taxon>
        <taxon>Pseudomonadota</taxon>
        <taxon>Betaproteobacteria</taxon>
        <taxon>Rhodocyclales</taxon>
        <taxon>Rhodocyclaceae</taxon>
        <taxon>Azospira</taxon>
    </lineage>
</organism>
<dbReference type="Proteomes" id="UP000663444">
    <property type="component" value="Chromosome"/>
</dbReference>
<proteinExistence type="predicted"/>
<feature type="chain" id="PRO_5037653286" evidence="1">
    <location>
        <begin position="26"/>
        <end position="134"/>
    </location>
</feature>